<evidence type="ECO:0000313" key="1">
    <source>
        <dbReference type="EMBL" id="KAH6646688.1"/>
    </source>
</evidence>
<dbReference type="RefSeq" id="XP_045953202.1">
    <property type="nucleotide sequence ID" value="XM_046096773.1"/>
</dbReference>
<dbReference type="GeneID" id="70125665"/>
<sequence length="249" mass="27737">MASILWRAWHFGYGVLAVHFVLTAVLAAAMHLHDAIVSDGRGVTSPLPAKCECCILGYRQSESDFVVITPPLPYTPPRKHRNYAMEPLEQSSPVGQLKSIICSFSALKQHERLFLPRIHVGKKLVNSSHDFRRLLGTMHAEEDTDSAQHIFSCLARPCHLRDAAGAIADWLNYSVPHMNSCKCSSPRPTATPDPDYGPISCAYFLHGTGRWLRGSRLLKNLESILSDLSPTLSRVTIACVRYREDPAEF</sequence>
<evidence type="ECO:0000313" key="2">
    <source>
        <dbReference type="Proteomes" id="UP000758603"/>
    </source>
</evidence>
<organism evidence="1 2">
    <name type="scientific">Truncatella angustata</name>
    <dbReference type="NCBI Taxonomy" id="152316"/>
    <lineage>
        <taxon>Eukaryota</taxon>
        <taxon>Fungi</taxon>
        <taxon>Dikarya</taxon>
        <taxon>Ascomycota</taxon>
        <taxon>Pezizomycotina</taxon>
        <taxon>Sordariomycetes</taxon>
        <taxon>Xylariomycetidae</taxon>
        <taxon>Amphisphaeriales</taxon>
        <taxon>Sporocadaceae</taxon>
        <taxon>Truncatella</taxon>
    </lineage>
</organism>
<dbReference type="Proteomes" id="UP000758603">
    <property type="component" value="Unassembled WGS sequence"/>
</dbReference>
<dbReference type="OrthoDB" id="10669719at2759"/>
<reference evidence="1" key="1">
    <citation type="journal article" date="2021" name="Nat. Commun.">
        <title>Genetic determinants of endophytism in the Arabidopsis root mycobiome.</title>
        <authorList>
            <person name="Mesny F."/>
            <person name="Miyauchi S."/>
            <person name="Thiergart T."/>
            <person name="Pickel B."/>
            <person name="Atanasova L."/>
            <person name="Karlsson M."/>
            <person name="Huettel B."/>
            <person name="Barry K.W."/>
            <person name="Haridas S."/>
            <person name="Chen C."/>
            <person name="Bauer D."/>
            <person name="Andreopoulos W."/>
            <person name="Pangilinan J."/>
            <person name="LaButti K."/>
            <person name="Riley R."/>
            <person name="Lipzen A."/>
            <person name="Clum A."/>
            <person name="Drula E."/>
            <person name="Henrissat B."/>
            <person name="Kohler A."/>
            <person name="Grigoriev I.V."/>
            <person name="Martin F.M."/>
            <person name="Hacquard S."/>
        </authorList>
    </citation>
    <scope>NUCLEOTIDE SEQUENCE</scope>
    <source>
        <strain evidence="1">MPI-SDFR-AT-0073</strain>
    </source>
</reference>
<dbReference type="AlphaFoldDB" id="A0A9P8RIJ4"/>
<accession>A0A9P8RIJ4</accession>
<gene>
    <name evidence="1" type="ORF">BKA67DRAFT_413392</name>
</gene>
<protein>
    <submittedName>
        <fullName evidence="1">Uncharacterized protein</fullName>
    </submittedName>
</protein>
<dbReference type="EMBL" id="JAGPXC010000009">
    <property type="protein sequence ID" value="KAH6646688.1"/>
    <property type="molecule type" value="Genomic_DNA"/>
</dbReference>
<proteinExistence type="predicted"/>
<name>A0A9P8RIJ4_9PEZI</name>
<keyword evidence="2" id="KW-1185">Reference proteome</keyword>
<comment type="caution">
    <text evidence="1">The sequence shown here is derived from an EMBL/GenBank/DDBJ whole genome shotgun (WGS) entry which is preliminary data.</text>
</comment>